<dbReference type="EMBL" id="SIRS01000006">
    <property type="protein sequence ID" value="TBN13908.1"/>
    <property type="molecule type" value="Genomic_DNA"/>
</dbReference>
<evidence type="ECO:0008006" key="4">
    <source>
        <dbReference type="Google" id="ProtNLM"/>
    </source>
</evidence>
<accession>A0A4Q9FM35</accession>
<organism evidence="2 3">
    <name type="scientific">Hyunsoonleella pacifica</name>
    <dbReference type="NCBI Taxonomy" id="1080224"/>
    <lineage>
        <taxon>Bacteria</taxon>
        <taxon>Pseudomonadati</taxon>
        <taxon>Bacteroidota</taxon>
        <taxon>Flavobacteriia</taxon>
        <taxon>Flavobacteriales</taxon>
        <taxon>Flavobacteriaceae</taxon>
    </lineage>
</organism>
<dbReference type="Proteomes" id="UP000292372">
    <property type="component" value="Unassembled WGS sequence"/>
</dbReference>
<evidence type="ECO:0000256" key="1">
    <source>
        <dbReference type="SAM" id="Phobius"/>
    </source>
</evidence>
<keyword evidence="1" id="KW-1133">Transmembrane helix</keyword>
<name>A0A4Q9FM35_9FLAO</name>
<feature type="transmembrane region" description="Helical" evidence="1">
    <location>
        <begin position="7"/>
        <end position="28"/>
    </location>
</feature>
<dbReference type="OrthoDB" id="1451911at2"/>
<protein>
    <recommendedName>
        <fullName evidence="4">Transmembrane protein</fullName>
    </recommendedName>
</protein>
<keyword evidence="3" id="KW-1185">Reference proteome</keyword>
<evidence type="ECO:0000313" key="2">
    <source>
        <dbReference type="EMBL" id="TBN13908.1"/>
    </source>
</evidence>
<keyword evidence="1" id="KW-0472">Membrane</keyword>
<comment type="caution">
    <text evidence="2">The sequence shown here is derived from an EMBL/GenBank/DDBJ whole genome shotgun (WGS) entry which is preliminary data.</text>
</comment>
<reference evidence="2 3" key="1">
    <citation type="journal article" date="2015" name="Int. J. Syst. Evol. Microbiol.">
        <title>Hyunsoonleella pacifica sp. nov., isolated from seawater of South Pacific Gyre.</title>
        <authorList>
            <person name="Gao X."/>
            <person name="Zhang Z."/>
            <person name="Dai X."/>
            <person name="Zhang X.H."/>
        </authorList>
    </citation>
    <scope>NUCLEOTIDE SEQUENCE [LARGE SCALE GENOMIC DNA]</scope>
    <source>
        <strain evidence="2 3">SW033</strain>
    </source>
</reference>
<dbReference type="AlphaFoldDB" id="A0A4Q9FM35"/>
<keyword evidence="1" id="KW-0812">Transmembrane</keyword>
<feature type="transmembrane region" description="Helical" evidence="1">
    <location>
        <begin position="40"/>
        <end position="64"/>
    </location>
</feature>
<feature type="transmembrane region" description="Helical" evidence="1">
    <location>
        <begin position="76"/>
        <end position="101"/>
    </location>
</feature>
<gene>
    <name evidence="2" type="ORF">EYD46_15585</name>
</gene>
<evidence type="ECO:0000313" key="3">
    <source>
        <dbReference type="Proteomes" id="UP000292372"/>
    </source>
</evidence>
<dbReference type="RefSeq" id="WP_130938092.1">
    <property type="nucleotide sequence ID" value="NZ_BMEE01000005.1"/>
</dbReference>
<sequence>MRELRIITQALVVLILGSIAVVLLWSKIPGNDEVCDAGQGYYIIIWGIFYIACLLFIINSWIFYEKDSWKRFRLKAIRVTFLVILLSFSLKGILLTTLYGINNQTIIEKPENGFFTCLKLKLYNSGKFFCYTYDASCEQETFGTYSIKNDIVTLQFKSETSDYLGTKLKIDNEDIVCLDCAYKMKLMLKK</sequence>
<proteinExistence type="predicted"/>